<proteinExistence type="predicted"/>
<reference evidence="1 2" key="1">
    <citation type="submission" date="2018-07" db="EMBL/GenBank/DDBJ databases">
        <title>Genome guided investigation of antibiotics producing actinomycetales strain isolated from a Macau mangrove ecosystem.</title>
        <authorList>
            <person name="Hu D."/>
        </authorList>
    </citation>
    <scope>NUCLEOTIDE SEQUENCE [LARGE SCALE GENOMIC DNA]</scope>
    <source>
        <strain evidence="1 2">2297</strain>
    </source>
</reference>
<evidence type="ECO:0000313" key="1">
    <source>
        <dbReference type="EMBL" id="RDD85073.1"/>
    </source>
</evidence>
<comment type="caution">
    <text evidence="1">The sequence shown here is derived from an EMBL/GenBank/DDBJ whole genome shotgun (WGS) entry which is preliminary data.</text>
</comment>
<gene>
    <name evidence="1" type="ORF">DVZ84_31520</name>
</gene>
<accession>A0A369UXT5</accession>
<dbReference type="OrthoDB" id="4153684at2"/>
<organism evidence="1 2">
    <name type="scientific">Streptomyces parvulus</name>
    <dbReference type="NCBI Taxonomy" id="146923"/>
    <lineage>
        <taxon>Bacteria</taxon>
        <taxon>Bacillati</taxon>
        <taxon>Actinomycetota</taxon>
        <taxon>Actinomycetes</taxon>
        <taxon>Kitasatosporales</taxon>
        <taxon>Streptomycetaceae</taxon>
        <taxon>Streptomyces</taxon>
    </lineage>
</organism>
<sequence>MTSLGRTFQISPEDMREIMERLTPHFPPYLRKIEPNSLGWGLNFGFAPFTGREPEPCTPRSFYNDPRLAYVSESADEAEHLLREKAGVVISNLYEAAREEWKCAAYVADLREVVKDAPHRWTQYVLAAQRLEKAFAHLRTPDAAAEWPAAISRLVDAQDEARAAAEHFQSRAVGIARVHEEHRHSDLRTDQALERAGYPEAVNWHIGYFEPSYQDGLTEKVDRLIQDQEAHLVKVGRLAGLTP</sequence>
<name>A0A369UXT5_9ACTN</name>
<dbReference type="RefSeq" id="WP_114532206.1">
    <property type="nucleotide sequence ID" value="NZ_QQBH01000030.1"/>
</dbReference>
<protein>
    <submittedName>
        <fullName evidence="1">Uncharacterized protein</fullName>
    </submittedName>
</protein>
<dbReference type="Proteomes" id="UP000253742">
    <property type="component" value="Unassembled WGS sequence"/>
</dbReference>
<dbReference type="AlphaFoldDB" id="A0A369UXT5"/>
<dbReference type="EMBL" id="QQBH01000030">
    <property type="protein sequence ID" value="RDD85073.1"/>
    <property type="molecule type" value="Genomic_DNA"/>
</dbReference>
<evidence type="ECO:0000313" key="2">
    <source>
        <dbReference type="Proteomes" id="UP000253742"/>
    </source>
</evidence>